<feature type="transmembrane region" description="Helical" evidence="5">
    <location>
        <begin position="46"/>
        <end position="65"/>
    </location>
</feature>
<accession>A0A914USZ6</accession>
<dbReference type="Pfam" id="PF00916">
    <property type="entry name" value="Sulfate_transp"/>
    <property type="match status" value="1"/>
</dbReference>
<feature type="transmembrane region" description="Helical" evidence="5">
    <location>
        <begin position="130"/>
        <end position="148"/>
    </location>
</feature>
<feature type="transmembrane region" description="Helical" evidence="5">
    <location>
        <begin position="99"/>
        <end position="118"/>
    </location>
</feature>
<dbReference type="InterPro" id="IPR001902">
    <property type="entry name" value="SLC26A/SulP_fam"/>
</dbReference>
<dbReference type="PANTHER" id="PTHR11814">
    <property type="entry name" value="SULFATE TRANSPORTER"/>
    <property type="match status" value="1"/>
</dbReference>
<organism evidence="7 8">
    <name type="scientific">Plectus sambesii</name>
    <dbReference type="NCBI Taxonomy" id="2011161"/>
    <lineage>
        <taxon>Eukaryota</taxon>
        <taxon>Metazoa</taxon>
        <taxon>Ecdysozoa</taxon>
        <taxon>Nematoda</taxon>
        <taxon>Chromadorea</taxon>
        <taxon>Plectida</taxon>
        <taxon>Plectina</taxon>
        <taxon>Plectoidea</taxon>
        <taxon>Plectidae</taxon>
        <taxon>Plectus</taxon>
    </lineage>
</organism>
<keyword evidence="3 5" id="KW-1133">Transmembrane helix</keyword>
<feature type="transmembrane region" description="Helical" evidence="5">
    <location>
        <begin position="12"/>
        <end position="34"/>
    </location>
</feature>
<evidence type="ECO:0000256" key="4">
    <source>
        <dbReference type="ARBA" id="ARBA00023136"/>
    </source>
</evidence>
<dbReference type="GO" id="GO:0055085">
    <property type="term" value="P:transmembrane transport"/>
    <property type="evidence" value="ECO:0007669"/>
    <property type="project" value="InterPro"/>
</dbReference>
<sequence>MLRDLGKALPRTNIVTAIVSICSIAFLVIGKALINPWVIKRFPIPIPFDLLLVVLGTTASFQINLHGNYHVAIVDHIPRGIPNPSLPRIDLVPTLLSDAIGIAIVCFVVTISMGKLFAKRHRYRLVTGQELYALGFMECLSSFFPVYPAGTALSRSLVCEAAGTKTQLYTIFSSLLLLIVILWVGPFLEALPKCILACIVVVALQGLFMQFKQLKPLWTLSKFDF</sequence>
<dbReference type="GO" id="GO:0016020">
    <property type="term" value="C:membrane"/>
    <property type="evidence" value="ECO:0007669"/>
    <property type="project" value="UniProtKB-SubCell"/>
</dbReference>
<comment type="subcellular location">
    <subcellularLocation>
        <location evidence="1">Membrane</location>
        <topology evidence="1">Multi-pass membrane protein</topology>
    </subcellularLocation>
</comment>
<name>A0A914USZ6_9BILA</name>
<evidence type="ECO:0000256" key="1">
    <source>
        <dbReference type="ARBA" id="ARBA00004141"/>
    </source>
</evidence>
<dbReference type="Proteomes" id="UP000887566">
    <property type="component" value="Unplaced"/>
</dbReference>
<feature type="domain" description="SLC26A/SulP transporter" evidence="6">
    <location>
        <begin position="3"/>
        <end position="225"/>
    </location>
</feature>
<feature type="transmembrane region" description="Helical" evidence="5">
    <location>
        <begin position="168"/>
        <end position="187"/>
    </location>
</feature>
<evidence type="ECO:0000256" key="5">
    <source>
        <dbReference type="SAM" id="Phobius"/>
    </source>
</evidence>
<evidence type="ECO:0000313" key="8">
    <source>
        <dbReference type="WBParaSite" id="PSAMB.scaffold12354size2807.g34810.t1"/>
    </source>
</evidence>
<dbReference type="InterPro" id="IPR011547">
    <property type="entry name" value="SLC26A/SulP_dom"/>
</dbReference>
<dbReference type="WBParaSite" id="PSAMB.scaffold12354size2807.g34810.t1">
    <property type="protein sequence ID" value="PSAMB.scaffold12354size2807.g34810.t1"/>
    <property type="gene ID" value="PSAMB.scaffold12354size2807.g34810"/>
</dbReference>
<evidence type="ECO:0000256" key="2">
    <source>
        <dbReference type="ARBA" id="ARBA00022692"/>
    </source>
</evidence>
<keyword evidence="4 5" id="KW-0472">Membrane</keyword>
<evidence type="ECO:0000256" key="3">
    <source>
        <dbReference type="ARBA" id="ARBA00022989"/>
    </source>
</evidence>
<evidence type="ECO:0000313" key="7">
    <source>
        <dbReference type="Proteomes" id="UP000887566"/>
    </source>
</evidence>
<keyword evidence="2 5" id="KW-0812">Transmembrane</keyword>
<protein>
    <submittedName>
        <fullName evidence="8">SLC26A/SulP transporter domain-containing protein</fullName>
    </submittedName>
</protein>
<reference evidence="8" key="1">
    <citation type="submission" date="2022-11" db="UniProtKB">
        <authorList>
            <consortium name="WormBaseParasite"/>
        </authorList>
    </citation>
    <scope>IDENTIFICATION</scope>
</reference>
<evidence type="ECO:0000259" key="6">
    <source>
        <dbReference type="Pfam" id="PF00916"/>
    </source>
</evidence>
<keyword evidence="7" id="KW-1185">Reference proteome</keyword>
<dbReference type="AlphaFoldDB" id="A0A914USZ6"/>
<feature type="transmembrane region" description="Helical" evidence="5">
    <location>
        <begin position="194"/>
        <end position="211"/>
    </location>
</feature>
<proteinExistence type="predicted"/>